<dbReference type="CDD" id="cd00202">
    <property type="entry name" value="ZnF_GATA"/>
    <property type="match status" value="1"/>
</dbReference>
<dbReference type="EMBL" id="KN833008">
    <property type="protein sequence ID" value="KIM79583.1"/>
    <property type="molecule type" value="Genomic_DNA"/>
</dbReference>
<dbReference type="GO" id="GO:0006355">
    <property type="term" value="P:regulation of DNA-templated transcription"/>
    <property type="evidence" value="ECO:0007669"/>
    <property type="project" value="InterPro"/>
</dbReference>
<dbReference type="Proteomes" id="UP000054166">
    <property type="component" value="Unassembled WGS sequence"/>
</dbReference>
<dbReference type="SUPFAM" id="SSF57716">
    <property type="entry name" value="Glucocorticoid receptor-like (DNA-binding domain)"/>
    <property type="match status" value="1"/>
</dbReference>
<dbReference type="SUPFAM" id="SSF55785">
    <property type="entry name" value="PYP-like sensor domain (PAS domain)"/>
    <property type="match status" value="1"/>
</dbReference>
<dbReference type="PROSITE" id="PS00344">
    <property type="entry name" value="GATA_ZN_FINGER_1"/>
    <property type="match status" value="1"/>
</dbReference>
<keyword evidence="2 4" id="KW-0863">Zinc-finger</keyword>
<feature type="domain" description="GATA-type" evidence="7">
    <location>
        <begin position="279"/>
        <end position="312"/>
    </location>
</feature>
<dbReference type="InterPro" id="IPR035965">
    <property type="entry name" value="PAS-like_dom_sf"/>
</dbReference>
<dbReference type="AlphaFoldDB" id="A0A0C3B019"/>
<proteinExistence type="predicted"/>
<dbReference type="PANTHER" id="PTHR47255">
    <property type="entry name" value="GATA TRANSCRIPTION FACTOR 22-RELATED"/>
    <property type="match status" value="1"/>
</dbReference>
<feature type="compositionally biased region" description="Low complexity" evidence="5">
    <location>
        <begin position="181"/>
        <end position="196"/>
    </location>
</feature>
<dbReference type="InterPro" id="IPR000679">
    <property type="entry name" value="Znf_GATA"/>
</dbReference>
<dbReference type="InterPro" id="IPR000014">
    <property type="entry name" value="PAS"/>
</dbReference>
<feature type="domain" description="PAS" evidence="6">
    <location>
        <begin position="26"/>
        <end position="89"/>
    </location>
</feature>
<evidence type="ECO:0000256" key="1">
    <source>
        <dbReference type="ARBA" id="ARBA00022723"/>
    </source>
</evidence>
<feature type="region of interest" description="Disordered" evidence="5">
    <location>
        <begin position="173"/>
        <end position="203"/>
    </location>
</feature>
<evidence type="ECO:0000313" key="8">
    <source>
        <dbReference type="EMBL" id="KIM79583.1"/>
    </source>
</evidence>
<evidence type="ECO:0000256" key="4">
    <source>
        <dbReference type="PROSITE-ProRule" id="PRU00094"/>
    </source>
</evidence>
<evidence type="ECO:0000256" key="5">
    <source>
        <dbReference type="SAM" id="MobiDB-lite"/>
    </source>
</evidence>
<dbReference type="Gene3D" id="3.30.450.20">
    <property type="entry name" value="PAS domain"/>
    <property type="match status" value="1"/>
</dbReference>
<gene>
    <name evidence="8" type="ORF">PILCRDRAFT_823114</name>
</gene>
<dbReference type="InterPro" id="IPR013655">
    <property type="entry name" value="PAS_fold_3"/>
</dbReference>
<name>A0A0C3B019_PILCF</name>
<keyword evidence="9" id="KW-1185">Reference proteome</keyword>
<dbReference type="SMART" id="SM00091">
    <property type="entry name" value="PAS"/>
    <property type="match status" value="1"/>
</dbReference>
<evidence type="ECO:0000259" key="6">
    <source>
        <dbReference type="PROSITE" id="PS50112"/>
    </source>
</evidence>
<dbReference type="HOGENOM" id="CLU_024414_1_1_1"/>
<dbReference type="SMART" id="SM00401">
    <property type="entry name" value="ZnF_GATA"/>
    <property type="match status" value="1"/>
</dbReference>
<reference evidence="8 9" key="1">
    <citation type="submission" date="2014-04" db="EMBL/GenBank/DDBJ databases">
        <authorList>
            <consortium name="DOE Joint Genome Institute"/>
            <person name="Kuo A."/>
            <person name="Tarkka M."/>
            <person name="Buscot F."/>
            <person name="Kohler A."/>
            <person name="Nagy L.G."/>
            <person name="Floudas D."/>
            <person name="Copeland A."/>
            <person name="Barry K.W."/>
            <person name="Cichocki N."/>
            <person name="Veneault-Fourrey C."/>
            <person name="LaButti K."/>
            <person name="Lindquist E.A."/>
            <person name="Lipzen A."/>
            <person name="Lundell T."/>
            <person name="Morin E."/>
            <person name="Murat C."/>
            <person name="Sun H."/>
            <person name="Tunlid A."/>
            <person name="Henrissat B."/>
            <person name="Grigoriev I.V."/>
            <person name="Hibbett D.S."/>
            <person name="Martin F."/>
            <person name="Nordberg H.P."/>
            <person name="Cantor M.N."/>
            <person name="Hua S.X."/>
        </authorList>
    </citation>
    <scope>NUCLEOTIDE SEQUENCE [LARGE SCALE GENOMIC DNA]</scope>
    <source>
        <strain evidence="8 9">F 1598</strain>
    </source>
</reference>
<dbReference type="STRING" id="765440.A0A0C3B019"/>
<dbReference type="Pfam" id="PF08447">
    <property type="entry name" value="PAS_3"/>
    <property type="match status" value="1"/>
</dbReference>
<keyword evidence="3" id="KW-0862">Zinc</keyword>
<reference evidence="9" key="2">
    <citation type="submission" date="2015-01" db="EMBL/GenBank/DDBJ databases">
        <title>Evolutionary Origins and Diversification of the Mycorrhizal Mutualists.</title>
        <authorList>
            <consortium name="DOE Joint Genome Institute"/>
            <consortium name="Mycorrhizal Genomics Consortium"/>
            <person name="Kohler A."/>
            <person name="Kuo A."/>
            <person name="Nagy L.G."/>
            <person name="Floudas D."/>
            <person name="Copeland A."/>
            <person name="Barry K.W."/>
            <person name="Cichocki N."/>
            <person name="Veneault-Fourrey C."/>
            <person name="LaButti K."/>
            <person name="Lindquist E.A."/>
            <person name="Lipzen A."/>
            <person name="Lundell T."/>
            <person name="Morin E."/>
            <person name="Murat C."/>
            <person name="Riley R."/>
            <person name="Ohm R."/>
            <person name="Sun H."/>
            <person name="Tunlid A."/>
            <person name="Henrissat B."/>
            <person name="Grigoriev I.V."/>
            <person name="Hibbett D.S."/>
            <person name="Martin F."/>
        </authorList>
    </citation>
    <scope>NUCLEOTIDE SEQUENCE [LARGE SCALE GENOMIC DNA]</scope>
    <source>
        <strain evidence="9">F 1598</strain>
    </source>
</reference>
<dbReference type="InterPro" id="IPR052138">
    <property type="entry name" value="GATA_ZnFinger_Domain"/>
</dbReference>
<dbReference type="Pfam" id="PF00320">
    <property type="entry name" value="GATA"/>
    <property type="match status" value="1"/>
</dbReference>
<dbReference type="PANTHER" id="PTHR47255:SF4">
    <property type="entry name" value="GATA ZINC FINGER DOMAIN-CONTAINING PROTEIN 12"/>
    <property type="match status" value="1"/>
</dbReference>
<dbReference type="InterPro" id="IPR013088">
    <property type="entry name" value="Znf_NHR/GATA"/>
</dbReference>
<feature type="compositionally biased region" description="Polar residues" evidence="5">
    <location>
        <begin position="333"/>
        <end position="346"/>
    </location>
</feature>
<accession>A0A0C3B019</accession>
<protein>
    <recommendedName>
        <fullName evidence="10">GATA-type domain-containing protein</fullName>
    </recommendedName>
</protein>
<sequence>MSTPLNQKIQSSFEFTKRKKYADLLIAELAEAIILVLSLECRVLFCGAGVTELLGWRDEDLVDGDLIELINEEDRSNFRTSFDESVRTRNELLCYVRLKRKSHFSAAADHDPNPREVLFELKGHPHFITDQDGFKCFFAVAKPYPSRNTAMLNAFLELKMENERLQQRLSELRKRAPQLPSTSSSSTIASSYGPTSMQTSRPYPAPIIIPNRAPGEMAQPYYPTSATSVGGYSSMMPGSVNRDFDGSNVTPYAHAFNPVMDEDLSEDGTRKKKLKKSHADEQYVCFTCGRTDSPEWRKGPHGPKTLCNACGLRWAKQQRKADDGNDATGNGDSHTQARASSSAVAT</sequence>
<feature type="region of interest" description="Disordered" evidence="5">
    <location>
        <begin position="318"/>
        <end position="346"/>
    </location>
</feature>
<evidence type="ECO:0000256" key="3">
    <source>
        <dbReference type="ARBA" id="ARBA00022833"/>
    </source>
</evidence>
<dbReference type="CDD" id="cd00130">
    <property type="entry name" value="PAS"/>
    <property type="match status" value="1"/>
</dbReference>
<evidence type="ECO:0000256" key="2">
    <source>
        <dbReference type="ARBA" id="ARBA00022771"/>
    </source>
</evidence>
<dbReference type="InParanoid" id="A0A0C3B019"/>
<evidence type="ECO:0000313" key="9">
    <source>
        <dbReference type="Proteomes" id="UP000054166"/>
    </source>
</evidence>
<evidence type="ECO:0008006" key="10">
    <source>
        <dbReference type="Google" id="ProtNLM"/>
    </source>
</evidence>
<keyword evidence="1" id="KW-0479">Metal-binding</keyword>
<organism evidence="8 9">
    <name type="scientific">Piloderma croceum (strain F 1598)</name>
    <dbReference type="NCBI Taxonomy" id="765440"/>
    <lineage>
        <taxon>Eukaryota</taxon>
        <taxon>Fungi</taxon>
        <taxon>Dikarya</taxon>
        <taxon>Basidiomycota</taxon>
        <taxon>Agaricomycotina</taxon>
        <taxon>Agaricomycetes</taxon>
        <taxon>Agaricomycetidae</taxon>
        <taxon>Atheliales</taxon>
        <taxon>Atheliaceae</taxon>
        <taxon>Piloderma</taxon>
    </lineage>
</organism>
<dbReference type="PROSITE" id="PS50112">
    <property type="entry name" value="PAS"/>
    <property type="match status" value="1"/>
</dbReference>
<dbReference type="OrthoDB" id="2162994at2759"/>
<evidence type="ECO:0000259" key="7">
    <source>
        <dbReference type="PROSITE" id="PS50114"/>
    </source>
</evidence>
<dbReference type="GO" id="GO:0008270">
    <property type="term" value="F:zinc ion binding"/>
    <property type="evidence" value="ECO:0007669"/>
    <property type="project" value="UniProtKB-KW"/>
</dbReference>
<dbReference type="PROSITE" id="PS50114">
    <property type="entry name" value="GATA_ZN_FINGER_2"/>
    <property type="match status" value="1"/>
</dbReference>
<dbReference type="Gene3D" id="3.30.50.10">
    <property type="entry name" value="Erythroid Transcription Factor GATA-1, subunit A"/>
    <property type="match status" value="1"/>
</dbReference>
<dbReference type="GO" id="GO:0043565">
    <property type="term" value="F:sequence-specific DNA binding"/>
    <property type="evidence" value="ECO:0007669"/>
    <property type="project" value="InterPro"/>
</dbReference>